<gene>
    <name evidence="1" type="ORF">C7C46_33845</name>
</gene>
<feature type="non-terminal residue" evidence="1">
    <location>
        <position position="1"/>
    </location>
</feature>
<proteinExistence type="predicted"/>
<accession>A0A2V4MYQ7</accession>
<feature type="non-terminal residue" evidence="1">
    <location>
        <position position="102"/>
    </location>
</feature>
<organism evidence="1 2">
    <name type="scientific">Streptomyces tateyamensis</name>
    <dbReference type="NCBI Taxonomy" id="565073"/>
    <lineage>
        <taxon>Bacteria</taxon>
        <taxon>Bacillati</taxon>
        <taxon>Actinomycetota</taxon>
        <taxon>Actinomycetes</taxon>
        <taxon>Kitasatosporales</taxon>
        <taxon>Streptomycetaceae</taxon>
        <taxon>Streptomyces</taxon>
    </lineage>
</organism>
<sequence>RERQWQVTARRPQLRLTAAGDQLLRRQLERTVLEREVRAVLDHTDQVAQEGPEWQAGAGVLSALVLLTPAEAAGLRERFKELLAPYLARTEQAEQNERAPSA</sequence>
<dbReference type="EMBL" id="PYBW01000390">
    <property type="protein sequence ID" value="PYC60993.1"/>
    <property type="molecule type" value="Genomic_DNA"/>
</dbReference>
<dbReference type="AlphaFoldDB" id="A0A2V4MYQ7"/>
<dbReference type="RefSeq" id="WP_181442696.1">
    <property type="nucleotide sequence ID" value="NZ_PYBW01000390.1"/>
</dbReference>
<name>A0A2V4MYQ7_9ACTN</name>
<evidence type="ECO:0000313" key="2">
    <source>
        <dbReference type="Proteomes" id="UP000248039"/>
    </source>
</evidence>
<reference evidence="1 2" key="1">
    <citation type="submission" date="2018-03" db="EMBL/GenBank/DDBJ databases">
        <title>Bioinformatic expansion and discovery of thiopeptide antibiotics.</title>
        <authorList>
            <person name="Schwalen C.J."/>
            <person name="Hudson G.A."/>
            <person name="Mitchell D.A."/>
        </authorList>
    </citation>
    <scope>NUCLEOTIDE SEQUENCE [LARGE SCALE GENOMIC DNA]</scope>
    <source>
        <strain evidence="1 2">ATCC 21389</strain>
    </source>
</reference>
<comment type="caution">
    <text evidence="1">The sequence shown here is derived from an EMBL/GenBank/DDBJ whole genome shotgun (WGS) entry which is preliminary data.</text>
</comment>
<dbReference type="Proteomes" id="UP000248039">
    <property type="component" value="Unassembled WGS sequence"/>
</dbReference>
<protein>
    <submittedName>
        <fullName evidence="1">Uncharacterized protein</fullName>
    </submittedName>
</protein>
<evidence type="ECO:0000313" key="1">
    <source>
        <dbReference type="EMBL" id="PYC60993.1"/>
    </source>
</evidence>
<keyword evidence="2" id="KW-1185">Reference proteome</keyword>